<dbReference type="InterPro" id="IPR029753">
    <property type="entry name" value="D-isomer_DH_CS"/>
</dbReference>
<comment type="caution">
    <text evidence="6">The sequence shown here is derived from an EMBL/GenBank/DDBJ whole genome shotgun (WGS) entry which is preliminary data.</text>
</comment>
<dbReference type="InterPro" id="IPR036291">
    <property type="entry name" value="NAD(P)-bd_dom_sf"/>
</dbReference>
<dbReference type="CDD" id="cd12162">
    <property type="entry name" value="2-Hacid_dh_4"/>
    <property type="match status" value="1"/>
</dbReference>
<gene>
    <name evidence="6" type="primary">hprA_6</name>
    <name evidence="6" type="ORF">SDC9_53238</name>
</gene>
<evidence type="ECO:0000313" key="6">
    <source>
        <dbReference type="EMBL" id="MPM06935.1"/>
    </source>
</evidence>
<proteinExistence type="inferred from homology"/>
<dbReference type="PANTHER" id="PTHR43761">
    <property type="entry name" value="D-ISOMER SPECIFIC 2-HYDROXYACID DEHYDROGENASE FAMILY PROTEIN (AFU_ORTHOLOGUE AFUA_1G13630)"/>
    <property type="match status" value="1"/>
</dbReference>
<dbReference type="Pfam" id="PF00389">
    <property type="entry name" value="2-Hacid_dh"/>
    <property type="match status" value="1"/>
</dbReference>
<sequence>MKQIVILDGKTLGKLDFSKLKEFGEVTYYDTTKPEDVVERIKDANIVLTNKVVLNENNLKEAENLELICETATGFNNIDIVYARNNNIAVTNVAGYSTNTVAQHTFATVLSLYDKISYYDNYVKSGDYAKSGLFTNLNKPFYELEGKTWGIIGFGAIGKRVAKIAEAFGVNVIYYSTSGKNSNSEYKRVNFDELLSLSDIISIHAPLNQDTQGLINYNALNKMKKSAILINMGRGPIVIEGDLAMAIDEELIAGAALDVFEVEPIKEDNPLTSIKNKDNLVLTPHIAWASVEARERLFEEVIKNIKAFYNGEIRGRVEI</sequence>
<dbReference type="InterPro" id="IPR006139">
    <property type="entry name" value="D-isomer_2_OHA_DH_cat_dom"/>
</dbReference>
<dbReference type="NCBIfam" id="NF006263">
    <property type="entry name" value="PRK08410.1"/>
    <property type="match status" value="1"/>
</dbReference>
<dbReference type="EC" id="1.1.1.29" evidence="6"/>
<reference evidence="6" key="1">
    <citation type="submission" date="2019-08" db="EMBL/GenBank/DDBJ databases">
        <authorList>
            <person name="Kucharzyk K."/>
            <person name="Murdoch R.W."/>
            <person name="Higgins S."/>
            <person name="Loffler F."/>
        </authorList>
    </citation>
    <scope>NUCLEOTIDE SEQUENCE</scope>
</reference>
<dbReference type="PROSITE" id="PS00670">
    <property type="entry name" value="D_2_HYDROXYACID_DH_2"/>
    <property type="match status" value="1"/>
</dbReference>
<evidence type="ECO:0000256" key="3">
    <source>
        <dbReference type="ARBA" id="ARBA00023027"/>
    </source>
</evidence>
<dbReference type="SUPFAM" id="SSF52283">
    <property type="entry name" value="Formate/glycerate dehydrogenase catalytic domain-like"/>
    <property type="match status" value="1"/>
</dbReference>
<comment type="similarity">
    <text evidence="1">Belongs to the D-isomer specific 2-hydroxyacid dehydrogenase family.</text>
</comment>
<evidence type="ECO:0000256" key="2">
    <source>
        <dbReference type="ARBA" id="ARBA00023002"/>
    </source>
</evidence>
<keyword evidence="3" id="KW-0520">NAD</keyword>
<dbReference type="GO" id="GO:0008465">
    <property type="term" value="F:hydroxypyruvate reductase (NADH) activity"/>
    <property type="evidence" value="ECO:0007669"/>
    <property type="project" value="UniProtKB-EC"/>
</dbReference>
<organism evidence="6">
    <name type="scientific">bioreactor metagenome</name>
    <dbReference type="NCBI Taxonomy" id="1076179"/>
    <lineage>
        <taxon>unclassified sequences</taxon>
        <taxon>metagenomes</taxon>
        <taxon>ecological metagenomes</taxon>
    </lineage>
</organism>
<keyword evidence="2 6" id="KW-0560">Oxidoreductase</keyword>
<dbReference type="SUPFAM" id="SSF51735">
    <property type="entry name" value="NAD(P)-binding Rossmann-fold domains"/>
    <property type="match status" value="1"/>
</dbReference>
<dbReference type="InterPro" id="IPR050418">
    <property type="entry name" value="D-iso_2-hydroxyacid_DH_PdxB"/>
</dbReference>
<feature type="domain" description="D-isomer specific 2-hydroxyacid dehydrogenase NAD-binding" evidence="5">
    <location>
        <begin position="107"/>
        <end position="287"/>
    </location>
</feature>
<dbReference type="EMBL" id="VSSQ01001281">
    <property type="protein sequence ID" value="MPM06935.1"/>
    <property type="molecule type" value="Genomic_DNA"/>
</dbReference>
<evidence type="ECO:0000259" key="5">
    <source>
        <dbReference type="Pfam" id="PF02826"/>
    </source>
</evidence>
<protein>
    <submittedName>
        <fullName evidence="6">Glycerate dehydrogenase</fullName>
        <ecNumber evidence="6">1.1.1.29</ecNumber>
    </submittedName>
</protein>
<dbReference type="AlphaFoldDB" id="A0A644WSP1"/>
<evidence type="ECO:0000259" key="4">
    <source>
        <dbReference type="Pfam" id="PF00389"/>
    </source>
</evidence>
<dbReference type="GO" id="GO:0051287">
    <property type="term" value="F:NAD binding"/>
    <property type="evidence" value="ECO:0007669"/>
    <property type="project" value="InterPro"/>
</dbReference>
<dbReference type="InterPro" id="IPR006140">
    <property type="entry name" value="D-isomer_DH_NAD-bd"/>
</dbReference>
<dbReference type="PANTHER" id="PTHR43761:SF1">
    <property type="entry name" value="D-ISOMER SPECIFIC 2-HYDROXYACID DEHYDROGENASE CATALYTIC DOMAIN-CONTAINING PROTEIN-RELATED"/>
    <property type="match status" value="1"/>
</dbReference>
<accession>A0A644WSP1</accession>
<dbReference type="Pfam" id="PF02826">
    <property type="entry name" value="2-Hacid_dh_C"/>
    <property type="match status" value="1"/>
</dbReference>
<feature type="domain" description="D-isomer specific 2-hydroxyacid dehydrogenase catalytic" evidence="4">
    <location>
        <begin position="19"/>
        <end position="313"/>
    </location>
</feature>
<dbReference type="Gene3D" id="3.40.50.720">
    <property type="entry name" value="NAD(P)-binding Rossmann-like Domain"/>
    <property type="match status" value="2"/>
</dbReference>
<evidence type="ECO:0000256" key="1">
    <source>
        <dbReference type="ARBA" id="ARBA00005854"/>
    </source>
</evidence>
<name>A0A644WSP1_9ZZZZ</name>